<feature type="domain" description="Terpene synthase metal-binding" evidence="7">
    <location>
        <begin position="273"/>
        <end position="512"/>
    </location>
</feature>
<dbReference type="InterPro" id="IPR005630">
    <property type="entry name" value="Terpene_synthase_metal-bd"/>
</dbReference>
<dbReference type="SFLD" id="SFLDG01019">
    <property type="entry name" value="Terpene_Cyclase_Like_1_C_Termi"/>
    <property type="match status" value="1"/>
</dbReference>
<dbReference type="SFLD" id="SFLDS00005">
    <property type="entry name" value="Isoprenoid_Synthase_Type_I"/>
    <property type="match status" value="1"/>
</dbReference>
<keyword evidence="9" id="KW-1185">Reference proteome</keyword>
<dbReference type="Pfam" id="PF03936">
    <property type="entry name" value="Terpene_synth_C"/>
    <property type="match status" value="1"/>
</dbReference>
<dbReference type="Proteomes" id="UP001188597">
    <property type="component" value="Unassembled WGS sequence"/>
</dbReference>
<dbReference type="PANTHER" id="PTHR31225">
    <property type="entry name" value="OS04G0344100 PROTEIN-RELATED"/>
    <property type="match status" value="1"/>
</dbReference>
<name>A0AA89B551_9ASTE</name>
<reference evidence="8" key="1">
    <citation type="submission" date="2022-12" db="EMBL/GenBank/DDBJ databases">
        <title>Draft genome assemblies for two species of Escallonia (Escalloniales).</title>
        <authorList>
            <person name="Chanderbali A."/>
            <person name="Dervinis C."/>
            <person name="Anghel I."/>
            <person name="Soltis D."/>
            <person name="Soltis P."/>
            <person name="Zapata F."/>
        </authorList>
    </citation>
    <scope>NUCLEOTIDE SEQUENCE</scope>
    <source>
        <strain evidence="8">UCBG64.0493</strain>
        <tissue evidence="8">Leaf</tissue>
    </source>
</reference>
<dbReference type="GO" id="GO:0016102">
    <property type="term" value="P:diterpenoid biosynthetic process"/>
    <property type="evidence" value="ECO:0007669"/>
    <property type="project" value="InterPro"/>
</dbReference>
<accession>A0AA89B551</accession>
<evidence type="ECO:0000256" key="4">
    <source>
        <dbReference type="ARBA" id="ARBA00022842"/>
    </source>
</evidence>
<organism evidence="8 9">
    <name type="scientific">Escallonia herrerae</name>
    <dbReference type="NCBI Taxonomy" id="1293975"/>
    <lineage>
        <taxon>Eukaryota</taxon>
        <taxon>Viridiplantae</taxon>
        <taxon>Streptophyta</taxon>
        <taxon>Embryophyta</taxon>
        <taxon>Tracheophyta</taxon>
        <taxon>Spermatophyta</taxon>
        <taxon>Magnoliopsida</taxon>
        <taxon>eudicotyledons</taxon>
        <taxon>Gunneridae</taxon>
        <taxon>Pentapetalae</taxon>
        <taxon>asterids</taxon>
        <taxon>campanulids</taxon>
        <taxon>Escalloniales</taxon>
        <taxon>Escalloniaceae</taxon>
        <taxon>Escallonia</taxon>
    </lineage>
</organism>
<evidence type="ECO:0000256" key="2">
    <source>
        <dbReference type="ARBA" id="ARBA00004721"/>
    </source>
</evidence>
<dbReference type="Gene3D" id="1.10.600.10">
    <property type="entry name" value="Farnesyl Diphosphate Synthase"/>
    <property type="match status" value="1"/>
</dbReference>
<feature type="domain" description="Terpene synthase N-terminal" evidence="6">
    <location>
        <begin position="29"/>
        <end position="216"/>
    </location>
</feature>
<dbReference type="InterPro" id="IPR036965">
    <property type="entry name" value="Terpene_synth_N_sf"/>
</dbReference>
<protein>
    <submittedName>
        <fullName evidence="8">Uncharacterized protein</fullName>
    </submittedName>
</protein>
<proteinExistence type="predicted"/>
<dbReference type="Gene3D" id="1.50.10.130">
    <property type="entry name" value="Terpene synthase, N-terminal domain"/>
    <property type="match status" value="1"/>
</dbReference>
<dbReference type="InterPro" id="IPR034741">
    <property type="entry name" value="Terpene_cyclase-like_1_C"/>
</dbReference>
<comment type="pathway">
    <text evidence="2">Secondary metabolite biosynthesis; terpenoid biosynthesis.</text>
</comment>
<comment type="caution">
    <text evidence="8">The sequence shown here is derived from an EMBL/GenBank/DDBJ whole genome shotgun (WGS) entry which is preliminary data.</text>
</comment>
<dbReference type="SUPFAM" id="SSF48576">
    <property type="entry name" value="Terpenoid synthases"/>
    <property type="match status" value="1"/>
</dbReference>
<gene>
    <name evidence="8" type="ORF">RJ639_044438</name>
</gene>
<comment type="cofactor">
    <cofactor evidence="1">
        <name>Mg(2+)</name>
        <dbReference type="ChEBI" id="CHEBI:18420"/>
    </cofactor>
</comment>
<dbReference type="FunFam" id="1.10.600.10:FF:000007">
    <property type="entry name" value="Isoprene synthase, chloroplastic"/>
    <property type="match status" value="1"/>
</dbReference>
<evidence type="ECO:0000313" key="8">
    <source>
        <dbReference type="EMBL" id="KAK3025307.1"/>
    </source>
</evidence>
<keyword evidence="5" id="KW-0456">Lyase</keyword>
<evidence type="ECO:0000259" key="6">
    <source>
        <dbReference type="Pfam" id="PF01397"/>
    </source>
</evidence>
<dbReference type="CDD" id="cd00684">
    <property type="entry name" value="Terpene_cyclase_plant_C1"/>
    <property type="match status" value="1"/>
</dbReference>
<evidence type="ECO:0000256" key="3">
    <source>
        <dbReference type="ARBA" id="ARBA00022723"/>
    </source>
</evidence>
<evidence type="ECO:0000313" key="9">
    <source>
        <dbReference type="Proteomes" id="UP001188597"/>
    </source>
</evidence>
<dbReference type="EMBL" id="JAVXUP010000555">
    <property type="protein sequence ID" value="KAK3025307.1"/>
    <property type="molecule type" value="Genomic_DNA"/>
</dbReference>
<dbReference type="InterPro" id="IPR008949">
    <property type="entry name" value="Isoprenoid_synthase_dom_sf"/>
</dbReference>
<evidence type="ECO:0000256" key="5">
    <source>
        <dbReference type="ARBA" id="ARBA00023239"/>
    </source>
</evidence>
<keyword evidence="4" id="KW-0460">Magnesium</keyword>
<dbReference type="Pfam" id="PF01397">
    <property type="entry name" value="Terpene_synth"/>
    <property type="match status" value="1"/>
</dbReference>
<sequence>MALSVGEYTPGANGQPEIVRPLANFSPSLWGDRFTSFCSDDEFPIQVLETYAKEIEVLKEKVRSTILAAAGSNQVEKMRLIDAIQRLGLSCHFEKEIDEQLEQVFLDESADTDYDLYTVALHFRLCRQHEAREIITKSQTLAYESGTFAKFKDSTGRFNSAVASDPRGMLALYEASQLRVKGENILDEALEFTSTHLESFELSSNPNLANQVRHALYQQLRKGAPRIEARHFISAYEDDESKNESLLKLAKLEFNYLQLLHKKELCEVSRWWKELDFVSKLPYARDRMVECYIWAVGVFFEPRYSLGRIMLAKTIALISVIDDTYDAYGTVEELQIFTDSVERWDISAINQLPEYMKPLYRALLCFYEEFEEEMIKQGKSYATYYAREDVKDLLRAYNTEAKWLIAGYLPRFDEYMCIGTVTSTYFLLTTTSFLGMAELATKEAFDWLRTKPKSLMASITICRLVDDVATYEVEKGRGQIATGIESYMKEHEVSKEEAMIEFMRRAEDAWKDLNKELMKPTSVSEHLLMRMMNLARFIDVTYNHSEDGYTHSEKILKAHILELLVNPIDI</sequence>
<dbReference type="AlphaFoldDB" id="A0AA89B551"/>
<dbReference type="InterPro" id="IPR050148">
    <property type="entry name" value="Terpene_synthase-like"/>
</dbReference>
<dbReference type="SUPFAM" id="SSF48239">
    <property type="entry name" value="Terpenoid cyclases/Protein prenyltransferases"/>
    <property type="match status" value="1"/>
</dbReference>
<evidence type="ECO:0000259" key="7">
    <source>
        <dbReference type="Pfam" id="PF03936"/>
    </source>
</evidence>
<dbReference type="GO" id="GO:0000287">
    <property type="term" value="F:magnesium ion binding"/>
    <property type="evidence" value="ECO:0007669"/>
    <property type="project" value="InterPro"/>
</dbReference>
<keyword evidence="3" id="KW-0479">Metal-binding</keyword>
<dbReference type="InterPro" id="IPR044814">
    <property type="entry name" value="Terpene_cyclase_plant_C1"/>
</dbReference>
<dbReference type="InterPro" id="IPR008930">
    <property type="entry name" value="Terpenoid_cyclase/PrenylTrfase"/>
</dbReference>
<dbReference type="PANTHER" id="PTHR31225:SF93">
    <property type="entry name" value="ALPHA-HUMULENE_(-)-(E)-BETA-CARYOPHYLLENE SYNTHASE"/>
    <property type="match status" value="1"/>
</dbReference>
<dbReference type="InterPro" id="IPR001906">
    <property type="entry name" value="Terpene_synth_N"/>
</dbReference>
<evidence type="ECO:0000256" key="1">
    <source>
        <dbReference type="ARBA" id="ARBA00001946"/>
    </source>
</evidence>
<dbReference type="GO" id="GO:0010333">
    <property type="term" value="F:terpene synthase activity"/>
    <property type="evidence" value="ECO:0007669"/>
    <property type="project" value="InterPro"/>
</dbReference>